<dbReference type="PANTHER" id="PTHR11614">
    <property type="entry name" value="PHOSPHOLIPASE-RELATED"/>
    <property type="match status" value="1"/>
</dbReference>
<dbReference type="InterPro" id="IPR022742">
    <property type="entry name" value="Hydrolase_4"/>
</dbReference>
<dbReference type="EMBL" id="CP028349">
    <property type="protein sequence ID" value="AVV37528.1"/>
    <property type="molecule type" value="Genomic_DNA"/>
</dbReference>
<evidence type="ECO:0000313" key="3">
    <source>
        <dbReference type="Proteomes" id="UP000241538"/>
    </source>
</evidence>
<feature type="domain" description="Serine aminopeptidase S33" evidence="1">
    <location>
        <begin position="30"/>
        <end position="254"/>
    </location>
</feature>
<evidence type="ECO:0000259" key="1">
    <source>
        <dbReference type="Pfam" id="PF12146"/>
    </source>
</evidence>
<dbReference type="InterPro" id="IPR029058">
    <property type="entry name" value="AB_hydrolase_fold"/>
</dbReference>
<dbReference type="AlphaFoldDB" id="A0AAN1NQX5"/>
<proteinExistence type="predicted"/>
<evidence type="ECO:0000313" key="2">
    <source>
        <dbReference type="EMBL" id="AVV37528.1"/>
    </source>
</evidence>
<reference evidence="2 3" key="1">
    <citation type="journal article" date="2018" name="Int J Genomics">
        <title>Comparative Genomics Analysis of Plasmid pPV989-94 from a Clinical Isolate of Pantoea vagans PV989.</title>
        <authorList>
            <person name="Xu L."/>
            <person name="Yin M."/>
            <person name="Zhu T."/>
            <person name="Lu J."/>
            <person name="Bao Q."/>
        </authorList>
    </citation>
    <scope>NUCLEOTIDE SEQUENCE [LARGE SCALE GENOMIC DNA]</scope>
    <source>
        <strain evidence="2 3">PV989</strain>
    </source>
</reference>
<sequence length="305" mass="34253">MAMKHEVQNTAFLMRDGCRLHYRHYSMATAQSVMLLLPGFGLTSEDYVSCCQHLAKSSAVTVYSPDLRGQGQSQGGEGDVAYIGQLQDDLSDMIAALQQNHPGLPVVLAAHSGSSSLAISHLATRPDPGVVALYLLAPVFFGHMEYDREIQRAYPFIYYGRYHRKPAAHPASQLSVNQEFRYSLLRHGLGKMFSGLQNIRVLQVRRDAGQPWRNYSFRFLQSYRCRDLTQSLELIRVPVWLMAGQEDEVMLPDAVFTLLNWHLAPGLLRESRCLARMGHFSILAMAATLMGHWLRATVTQQAGTQ</sequence>
<dbReference type="Gene3D" id="3.40.50.1820">
    <property type="entry name" value="alpha/beta hydrolase"/>
    <property type="match status" value="1"/>
</dbReference>
<dbReference type="InterPro" id="IPR051044">
    <property type="entry name" value="MAG_DAG_Lipase"/>
</dbReference>
<accession>A0AAN1NQX5</accession>
<name>A0AAN1NQX5_9GAMM</name>
<dbReference type="Proteomes" id="UP000241538">
    <property type="component" value="Chromosome"/>
</dbReference>
<dbReference type="SUPFAM" id="SSF53474">
    <property type="entry name" value="alpha/beta-Hydrolases"/>
    <property type="match status" value="1"/>
</dbReference>
<dbReference type="Pfam" id="PF12146">
    <property type="entry name" value="Hydrolase_4"/>
    <property type="match status" value="1"/>
</dbReference>
<gene>
    <name evidence="2" type="ORF">C9381_10150</name>
</gene>
<protein>
    <recommendedName>
        <fullName evidence="1">Serine aminopeptidase S33 domain-containing protein</fullName>
    </recommendedName>
</protein>
<organism evidence="2 3">
    <name type="scientific">Pantoea vagans</name>
    <dbReference type="NCBI Taxonomy" id="470934"/>
    <lineage>
        <taxon>Bacteria</taxon>
        <taxon>Pseudomonadati</taxon>
        <taxon>Pseudomonadota</taxon>
        <taxon>Gammaproteobacteria</taxon>
        <taxon>Enterobacterales</taxon>
        <taxon>Erwiniaceae</taxon>
        <taxon>Pantoea</taxon>
    </lineage>
</organism>